<dbReference type="RefSeq" id="WP_133703111.1">
    <property type="nucleotide sequence ID" value="NZ_SNXS01000008.1"/>
</dbReference>
<organism evidence="3 4">
    <name type="scientific">Roseateles toxinivorans</name>
    <dbReference type="NCBI Taxonomy" id="270368"/>
    <lineage>
        <taxon>Bacteria</taxon>
        <taxon>Pseudomonadati</taxon>
        <taxon>Pseudomonadota</taxon>
        <taxon>Betaproteobacteria</taxon>
        <taxon>Burkholderiales</taxon>
        <taxon>Sphaerotilaceae</taxon>
        <taxon>Roseateles</taxon>
    </lineage>
</organism>
<dbReference type="OrthoDB" id="9934043at2"/>
<feature type="domain" description="Ice-binding protein C-terminal" evidence="2">
    <location>
        <begin position="157"/>
        <end position="179"/>
    </location>
</feature>
<evidence type="ECO:0000313" key="4">
    <source>
        <dbReference type="Proteomes" id="UP000295361"/>
    </source>
</evidence>
<evidence type="ECO:0000313" key="3">
    <source>
        <dbReference type="EMBL" id="TDP62228.1"/>
    </source>
</evidence>
<reference evidence="3 4" key="1">
    <citation type="submission" date="2019-03" db="EMBL/GenBank/DDBJ databases">
        <title>Genomic Encyclopedia of Type Strains, Phase IV (KMG-IV): sequencing the most valuable type-strain genomes for metagenomic binning, comparative biology and taxonomic classification.</title>
        <authorList>
            <person name="Goeker M."/>
        </authorList>
    </citation>
    <scope>NUCLEOTIDE SEQUENCE [LARGE SCALE GENOMIC DNA]</scope>
    <source>
        <strain evidence="3 4">DSM 16998</strain>
    </source>
</reference>
<sequence length="184" mass="18421">MKFPVLQAALPFALASMSAAAAPQPFSASYTGTAQVVEVLNPTGPVLRFETLAAGTGTFDLGSYFSTDVIDMSTGAGTGTNRFVAGNGDELFGAFSVQVIPTAVPNIVELLGQATFTGGTGQFSGATGSAAFTGSGVFTSQTVATATLNYSGSIALVPEPASGLLMLGGLAMAAPVVRRLNKNA</sequence>
<dbReference type="Proteomes" id="UP000295361">
    <property type="component" value="Unassembled WGS sequence"/>
</dbReference>
<protein>
    <submittedName>
        <fullName evidence="3">Putative secreted protein with PEP-CTERM sorting signal</fullName>
    </submittedName>
</protein>
<name>A0A4R6QGZ1_9BURK</name>
<feature type="signal peptide" evidence="1">
    <location>
        <begin position="1"/>
        <end position="21"/>
    </location>
</feature>
<proteinExistence type="predicted"/>
<evidence type="ECO:0000259" key="2">
    <source>
        <dbReference type="Pfam" id="PF07589"/>
    </source>
</evidence>
<gene>
    <name evidence="3" type="ORF">DES47_10840</name>
</gene>
<dbReference type="AlphaFoldDB" id="A0A4R6QGZ1"/>
<dbReference type="InterPro" id="IPR013424">
    <property type="entry name" value="Ice-binding_C"/>
</dbReference>
<accession>A0A4R6QGZ1</accession>
<feature type="chain" id="PRO_5020805827" evidence="1">
    <location>
        <begin position="22"/>
        <end position="184"/>
    </location>
</feature>
<keyword evidence="1" id="KW-0732">Signal</keyword>
<dbReference type="InParanoid" id="A0A4R6QGZ1"/>
<dbReference type="Pfam" id="PF07589">
    <property type="entry name" value="PEP-CTERM"/>
    <property type="match status" value="1"/>
</dbReference>
<comment type="caution">
    <text evidence="3">The sequence shown here is derived from an EMBL/GenBank/DDBJ whole genome shotgun (WGS) entry which is preliminary data.</text>
</comment>
<evidence type="ECO:0000256" key="1">
    <source>
        <dbReference type="SAM" id="SignalP"/>
    </source>
</evidence>
<keyword evidence="4" id="KW-1185">Reference proteome</keyword>
<dbReference type="EMBL" id="SNXS01000008">
    <property type="protein sequence ID" value="TDP62228.1"/>
    <property type="molecule type" value="Genomic_DNA"/>
</dbReference>